<proteinExistence type="predicted"/>
<dbReference type="EMBL" id="ARXR01000045">
    <property type="protein sequence ID" value="MBF5054455.1"/>
    <property type="molecule type" value="Genomic_DNA"/>
</dbReference>
<dbReference type="InterPro" id="IPR005625">
    <property type="entry name" value="PepSY-ass_TM"/>
</dbReference>
<feature type="transmembrane region" description="Helical" evidence="1">
    <location>
        <begin position="194"/>
        <end position="219"/>
    </location>
</feature>
<feature type="transmembrane region" description="Helical" evidence="1">
    <location>
        <begin position="350"/>
        <end position="371"/>
    </location>
</feature>
<organism evidence="2 3">
    <name type="scientific">Alloalcanivorax venustensis ISO4</name>
    <dbReference type="NCBI Taxonomy" id="1177184"/>
    <lineage>
        <taxon>Bacteria</taxon>
        <taxon>Pseudomonadati</taxon>
        <taxon>Pseudomonadota</taxon>
        <taxon>Gammaproteobacteria</taxon>
        <taxon>Oceanospirillales</taxon>
        <taxon>Alcanivoracaceae</taxon>
        <taxon>Alloalcanivorax</taxon>
    </lineage>
</organism>
<comment type="caution">
    <text evidence="2">The sequence shown here is derived from an EMBL/GenBank/DDBJ whole genome shotgun (WGS) entry which is preliminary data.</text>
</comment>
<feature type="transmembrane region" description="Helical" evidence="1">
    <location>
        <begin position="450"/>
        <end position="467"/>
    </location>
</feature>
<sequence>MKAGLRQSMAWLHTWSGLLLGWLLLAMFVTGTSAYFREEISLWMAPELHHSQPSPDTPALAWAALNAKAPDAKSWDIQLPEARSPVAQLRWQPDRPQAEDGGRRRGEQAVMDAGSGELLSPRASRGGDFLYRFHFELYGVPRIWARWLICVATMFMLVAIVSGVITHKKIFKDFFTFRPGKGQRSWLDSHNATAVLALPFHFMITYSGLLIFMVMLMPWGMNAAYEDGWRGFFQDVFPREEPAAEGGAAMPMVDIVPLVARARDTFEQPVRRISVDWPNRDNAVIRVSTAKDPHITDQRRGGNPTLVFNGGTGELLETRPGDEAVPGAFRVYNLLVNLHLARFADPTVRWLFFLFGVGGTAMVATGMLLWVSKRTQQLRGKAPGAALRLVNGLNIASLTGLLGALAAYFAANRLLPVELAARESWEIRVFFLTWLLALVHALLRPDRRGWIEQLAAITVLWAALPLLNVATTDSHLFSATAWRTGALAGFDVVCLLMAATGGYALWRVVRKQPVRGRGPLPQRRTAEDGA</sequence>
<dbReference type="RefSeq" id="WP_228548193.1">
    <property type="nucleotide sequence ID" value="NZ_ARXR01000045.1"/>
</dbReference>
<dbReference type="Proteomes" id="UP000644441">
    <property type="component" value="Unassembled WGS sequence"/>
</dbReference>
<keyword evidence="1" id="KW-0472">Membrane</keyword>
<accession>A0ABS0AJY0</accession>
<keyword evidence="1" id="KW-1133">Transmembrane helix</keyword>
<evidence type="ECO:0000256" key="1">
    <source>
        <dbReference type="SAM" id="Phobius"/>
    </source>
</evidence>
<evidence type="ECO:0008006" key="4">
    <source>
        <dbReference type="Google" id="ProtNLM"/>
    </source>
</evidence>
<name>A0ABS0AJY0_9GAMM</name>
<feature type="transmembrane region" description="Helical" evidence="1">
    <location>
        <begin position="487"/>
        <end position="506"/>
    </location>
</feature>
<feature type="transmembrane region" description="Helical" evidence="1">
    <location>
        <begin position="392"/>
        <end position="410"/>
    </location>
</feature>
<keyword evidence="3" id="KW-1185">Reference proteome</keyword>
<evidence type="ECO:0000313" key="2">
    <source>
        <dbReference type="EMBL" id="MBF5054455.1"/>
    </source>
</evidence>
<dbReference type="PANTHER" id="PTHR34219">
    <property type="entry name" value="IRON-REGULATED INNER MEMBRANE PROTEIN-RELATED"/>
    <property type="match status" value="1"/>
</dbReference>
<feature type="transmembrane region" description="Helical" evidence="1">
    <location>
        <begin position="144"/>
        <end position="165"/>
    </location>
</feature>
<protein>
    <recommendedName>
        <fullName evidence="4">PepSY domain-containing protein</fullName>
    </recommendedName>
</protein>
<feature type="transmembrane region" description="Helical" evidence="1">
    <location>
        <begin position="425"/>
        <end position="443"/>
    </location>
</feature>
<dbReference type="Pfam" id="PF03929">
    <property type="entry name" value="PepSY_TM"/>
    <property type="match status" value="1"/>
</dbReference>
<keyword evidence="1" id="KW-0812">Transmembrane</keyword>
<reference evidence="2 3" key="1">
    <citation type="submission" date="2012-09" db="EMBL/GenBank/DDBJ databases">
        <title>Genome Sequence of alkane-degrading Bacterium Alcanivorax venustensis ISO4.</title>
        <authorList>
            <person name="Lai Q."/>
            <person name="Shao Z."/>
        </authorList>
    </citation>
    <scope>NUCLEOTIDE SEQUENCE [LARGE SCALE GENOMIC DNA]</scope>
    <source>
        <strain evidence="2 3">ISO4</strain>
    </source>
</reference>
<dbReference type="PANTHER" id="PTHR34219:SF4">
    <property type="entry name" value="PEPSY DOMAIN-CONTAINING PROTEIN"/>
    <property type="match status" value="1"/>
</dbReference>
<gene>
    <name evidence="2" type="ORF">ISO4_03057</name>
</gene>
<evidence type="ECO:0000313" key="3">
    <source>
        <dbReference type="Proteomes" id="UP000644441"/>
    </source>
</evidence>